<dbReference type="AlphaFoldDB" id="A0A6C1KMU8"/>
<evidence type="ECO:0000313" key="1">
    <source>
        <dbReference type="EMBL" id="TLX44544.1"/>
    </source>
</evidence>
<dbReference type="InterPro" id="IPR045372">
    <property type="entry name" value="YidB"/>
</dbReference>
<dbReference type="Gene3D" id="1.10.10.690">
    <property type="entry name" value="YidB-like"/>
    <property type="match status" value="1"/>
</dbReference>
<dbReference type="Proteomes" id="UP000305131">
    <property type="component" value="Unassembled WGS sequence"/>
</dbReference>
<organism evidence="1 2">
    <name type="scientific">Xanthobacter autotrophicus</name>
    <dbReference type="NCBI Taxonomy" id="280"/>
    <lineage>
        <taxon>Bacteria</taxon>
        <taxon>Pseudomonadati</taxon>
        <taxon>Pseudomonadota</taxon>
        <taxon>Alphaproteobacteria</taxon>
        <taxon>Hyphomicrobiales</taxon>
        <taxon>Xanthobacteraceae</taxon>
        <taxon>Xanthobacter</taxon>
    </lineage>
</organism>
<dbReference type="SUPFAM" id="SSF140804">
    <property type="entry name" value="YidB-like"/>
    <property type="match status" value="1"/>
</dbReference>
<gene>
    <name evidence="1" type="ORF">FBQ73_02965</name>
</gene>
<accession>A0A6C1KMU8</accession>
<reference evidence="1 2" key="1">
    <citation type="submission" date="2019-05" db="EMBL/GenBank/DDBJ databases">
        <authorList>
            <person name="Zhou X."/>
        </authorList>
    </citation>
    <scope>NUCLEOTIDE SEQUENCE [LARGE SCALE GENOMIC DNA]</scope>
    <source>
        <strain evidence="1 2">DSM 432</strain>
    </source>
</reference>
<dbReference type="InterPro" id="IPR027405">
    <property type="entry name" value="YidB-like"/>
</dbReference>
<evidence type="ECO:0000313" key="2">
    <source>
        <dbReference type="Proteomes" id="UP000305131"/>
    </source>
</evidence>
<dbReference type="EMBL" id="VAUP01000007">
    <property type="protein sequence ID" value="TLX44544.1"/>
    <property type="molecule type" value="Genomic_DNA"/>
</dbReference>
<dbReference type="OrthoDB" id="4235777at2"/>
<proteinExistence type="predicted"/>
<sequence>MQRSTIGRAGARRGTNGASAMGLFDNMVGGILSNMLSKAGTDGAGSLLETVLNGPMGQMLPGLLNSAFAKTPFGSLDGVLEQLQQAGLSDAVASWVSTGPNAPVNAEQITAALGADRLAEVATTLGLSADQLPDLLAQHLPTIIDRLSPEGVLDVPGR</sequence>
<dbReference type="Pfam" id="PF20159">
    <property type="entry name" value="YidB"/>
    <property type="match status" value="1"/>
</dbReference>
<comment type="caution">
    <text evidence="1">The sequence shown here is derived from an EMBL/GenBank/DDBJ whole genome shotgun (WGS) entry which is preliminary data.</text>
</comment>
<name>A0A6C1KMU8_XANAU</name>
<protein>
    <submittedName>
        <fullName evidence="1">DUF937 domain-containing protein</fullName>
    </submittedName>
</protein>